<dbReference type="Proteomes" id="UP000266861">
    <property type="component" value="Unassembled WGS sequence"/>
</dbReference>
<evidence type="ECO:0000313" key="1">
    <source>
        <dbReference type="EMBL" id="RHZ46834.1"/>
    </source>
</evidence>
<comment type="caution">
    <text evidence="1">The sequence shown here is derived from an EMBL/GenBank/DDBJ whole genome shotgun (WGS) entry which is preliminary data.</text>
</comment>
<organism evidence="1 2">
    <name type="scientific">Diversispora epigaea</name>
    <dbReference type="NCBI Taxonomy" id="1348612"/>
    <lineage>
        <taxon>Eukaryota</taxon>
        <taxon>Fungi</taxon>
        <taxon>Fungi incertae sedis</taxon>
        <taxon>Mucoromycota</taxon>
        <taxon>Glomeromycotina</taxon>
        <taxon>Glomeromycetes</taxon>
        <taxon>Diversisporales</taxon>
        <taxon>Diversisporaceae</taxon>
        <taxon>Diversispora</taxon>
    </lineage>
</organism>
<accession>A0A397GAB3</accession>
<gene>
    <name evidence="1" type="ORF">Glove_606g10</name>
</gene>
<dbReference type="AlphaFoldDB" id="A0A397GAB3"/>
<sequence>MGIKNLNLVFNVSLCWELGRNQGVGVEKRFGLGRLLPCIDIWMGWAGVKGLVWEH</sequence>
<name>A0A397GAB3_9GLOM</name>
<keyword evidence="2" id="KW-1185">Reference proteome</keyword>
<dbReference type="EMBL" id="PQFF01000504">
    <property type="protein sequence ID" value="RHZ46834.1"/>
    <property type="molecule type" value="Genomic_DNA"/>
</dbReference>
<protein>
    <submittedName>
        <fullName evidence="1">Uncharacterized protein</fullName>
    </submittedName>
</protein>
<evidence type="ECO:0000313" key="2">
    <source>
        <dbReference type="Proteomes" id="UP000266861"/>
    </source>
</evidence>
<proteinExistence type="predicted"/>
<reference evidence="1 2" key="1">
    <citation type="submission" date="2018-08" db="EMBL/GenBank/DDBJ databases">
        <title>Genome and evolution of the arbuscular mycorrhizal fungus Diversispora epigaea (formerly Glomus versiforme) and its bacterial endosymbionts.</title>
        <authorList>
            <person name="Sun X."/>
            <person name="Fei Z."/>
            <person name="Harrison M."/>
        </authorList>
    </citation>
    <scope>NUCLEOTIDE SEQUENCE [LARGE SCALE GENOMIC DNA]</scope>
    <source>
        <strain evidence="1 2">IT104</strain>
    </source>
</reference>